<comment type="caution">
    <text evidence="1">The sequence shown here is derived from an EMBL/GenBank/DDBJ whole genome shotgun (WGS) entry which is preliminary data.</text>
</comment>
<evidence type="ECO:0000313" key="1">
    <source>
        <dbReference type="EMBL" id="GFS20582.1"/>
    </source>
</evidence>
<accession>A0AAV4JCQ4</accession>
<keyword evidence="2" id="KW-1185">Reference proteome</keyword>
<protein>
    <submittedName>
        <fullName evidence="1">Uncharacterized protein</fullName>
    </submittedName>
</protein>
<dbReference type="AlphaFoldDB" id="A0AAV4JCQ4"/>
<dbReference type="Proteomes" id="UP000762676">
    <property type="component" value="Unassembled WGS sequence"/>
</dbReference>
<name>A0AAV4JCQ4_9GAST</name>
<sequence>MQCTLHVGPGATRTAFHVPSTTAQLRADARSRLDSCGTRGYQSVQRNTTAKLTARQALPVQTRASVFRASTECRSEDGSLNIVRFPLYCSYYACFIVLSVLPAFFQTCRTTVLLLCAVAQPVQGMRNFITALGHKCKLCQ</sequence>
<reference evidence="1 2" key="1">
    <citation type="journal article" date="2021" name="Elife">
        <title>Chloroplast acquisition without the gene transfer in kleptoplastic sea slugs, Plakobranchus ocellatus.</title>
        <authorList>
            <person name="Maeda T."/>
            <person name="Takahashi S."/>
            <person name="Yoshida T."/>
            <person name="Shimamura S."/>
            <person name="Takaki Y."/>
            <person name="Nagai Y."/>
            <person name="Toyoda A."/>
            <person name="Suzuki Y."/>
            <person name="Arimoto A."/>
            <person name="Ishii H."/>
            <person name="Satoh N."/>
            <person name="Nishiyama T."/>
            <person name="Hasebe M."/>
            <person name="Maruyama T."/>
            <person name="Minagawa J."/>
            <person name="Obokata J."/>
            <person name="Shigenobu S."/>
        </authorList>
    </citation>
    <scope>NUCLEOTIDE SEQUENCE [LARGE SCALE GENOMIC DNA]</scope>
</reference>
<gene>
    <name evidence="1" type="ORF">ElyMa_005060200</name>
</gene>
<organism evidence="1 2">
    <name type="scientific">Elysia marginata</name>
    <dbReference type="NCBI Taxonomy" id="1093978"/>
    <lineage>
        <taxon>Eukaryota</taxon>
        <taxon>Metazoa</taxon>
        <taxon>Spiralia</taxon>
        <taxon>Lophotrochozoa</taxon>
        <taxon>Mollusca</taxon>
        <taxon>Gastropoda</taxon>
        <taxon>Heterobranchia</taxon>
        <taxon>Euthyneura</taxon>
        <taxon>Panpulmonata</taxon>
        <taxon>Sacoglossa</taxon>
        <taxon>Placobranchoidea</taxon>
        <taxon>Plakobranchidae</taxon>
        <taxon>Elysia</taxon>
    </lineage>
</organism>
<proteinExistence type="predicted"/>
<evidence type="ECO:0000313" key="2">
    <source>
        <dbReference type="Proteomes" id="UP000762676"/>
    </source>
</evidence>
<dbReference type="EMBL" id="BMAT01010126">
    <property type="protein sequence ID" value="GFS20582.1"/>
    <property type="molecule type" value="Genomic_DNA"/>
</dbReference>